<dbReference type="Pfam" id="PF04023">
    <property type="entry name" value="FeoA"/>
    <property type="match status" value="1"/>
</dbReference>
<dbReference type="Proteomes" id="UP000199182">
    <property type="component" value="Unassembled WGS sequence"/>
</dbReference>
<evidence type="ECO:0000259" key="2">
    <source>
        <dbReference type="SMART" id="SM00899"/>
    </source>
</evidence>
<dbReference type="RefSeq" id="WP_092643319.1">
    <property type="nucleotide sequence ID" value="NZ_FNID01000049.1"/>
</dbReference>
<evidence type="ECO:0000313" key="3">
    <source>
        <dbReference type="EMBL" id="SDO04560.1"/>
    </source>
</evidence>
<dbReference type="AlphaFoldDB" id="A0A1H0GCG8"/>
<dbReference type="STRING" id="258515.SAMN05192585_14921"/>
<accession>A0A1H0GCG8</accession>
<keyword evidence="1" id="KW-0408">Iron</keyword>
<organism evidence="3 4">
    <name type="scientific">Acetanaerobacterium elongatum</name>
    <dbReference type="NCBI Taxonomy" id="258515"/>
    <lineage>
        <taxon>Bacteria</taxon>
        <taxon>Bacillati</taxon>
        <taxon>Bacillota</taxon>
        <taxon>Clostridia</taxon>
        <taxon>Eubacteriales</taxon>
        <taxon>Oscillospiraceae</taxon>
        <taxon>Acetanaerobacterium</taxon>
    </lineage>
</organism>
<dbReference type="EMBL" id="FNID01000049">
    <property type="protein sequence ID" value="SDO04560.1"/>
    <property type="molecule type" value="Genomic_DNA"/>
</dbReference>
<dbReference type="SMART" id="SM00899">
    <property type="entry name" value="FeoA"/>
    <property type="match status" value="1"/>
</dbReference>
<dbReference type="OrthoDB" id="9811076at2"/>
<feature type="domain" description="Ferrous iron transporter FeoA-like" evidence="2">
    <location>
        <begin position="1"/>
        <end position="73"/>
    </location>
</feature>
<dbReference type="Gene3D" id="2.30.30.90">
    <property type="match status" value="1"/>
</dbReference>
<gene>
    <name evidence="3" type="ORF">SAMN05192585_14921</name>
</gene>
<dbReference type="InterPro" id="IPR008988">
    <property type="entry name" value="Transcriptional_repressor_C"/>
</dbReference>
<evidence type="ECO:0000256" key="1">
    <source>
        <dbReference type="ARBA" id="ARBA00023004"/>
    </source>
</evidence>
<sequence>MTLDKLAVGKKARIVSVGGMGALRRRLLDMGLTPKTEVLVRKVAPMGDPMELHLRGYELTLRADDARNIEIENDSLV</sequence>
<dbReference type="PANTHER" id="PTHR42954:SF2">
    <property type="entry name" value="FE(2+) TRANSPORT PROTEIN A"/>
    <property type="match status" value="1"/>
</dbReference>
<proteinExistence type="predicted"/>
<reference evidence="3 4" key="1">
    <citation type="submission" date="2016-10" db="EMBL/GenBank/DDBJ databases">
        <authorList>
            <person name="de Groot N.N."/>
        </authorList>
    </citation>
    <scope>NUCLEOTIDE SEQUENCE [LARGE SCALE GENOMIC DNA]</scope>
    <source>
        <strain evidence="3 4">CGMCC 1.5012</strain>
    </source>
</reference>
<dbReference type="InterPro" id="IPR007167">
    <property type="entry name" value="Fe-transptr_FeoA-like"/>
</dbReference>
<name>A0A1H0GCG8_9FIRM</name>
<protein>
    <submittedName>
        <fullName evidence="3">Ferrous iron transport protein A/ferrous iron transport protein B</fullName>
    </submittedName>
</protein>
<dbReference type="InterPro" id="IPR052713">
    <property type="entry name" value="FeoA"/>
</dbReference>
<dbReference type="InterPro" id="IPR038157">
    <property type="entry name" value="FeoA_core_dom"/>
</dbReference>
<dbReference type="GO" id="GO:0046914">
    <property type="term" value="F:transition metal ion binding"/>
    <property type="evidence" value="ECO:0007669"/>
    <property type="project" value="InterPro"/>
</dbReference>
<evidence type="ECO:0000313" key="4">
    <source>
        <dbReference type="Proteomes" id="UP000199182"/>
    </source>
</evidence>
<dbReference type="PANTHER" id="PTHR42954">
    <property type="entry name" value="FE(2+) TRANSPORT PROTEIN A"/>
    <property type="match status" value="1"/>
</dbReference>
<dbReference type="SUPFAM" id="SSF50037">
    <property type="entry name" value="C-terminal domain of transcriptional repressors"/>
    <property type="match status" value="1"/>
</dbReference>
<keyword evidence="4" id="KW-1185">Reference proteome</keyword>